<dbReference type="EMBL" id="RBPJ01000118">
    <property type="protein sequence ID" value="RMN98239.1"/>
    <property type="molecule type" value="Genomic_DNA"/>
</dbReference>
<dbReference type="InterPro" id="IPR044643">
    <property type="entry name" value="TrpF_fam"/>
</dbReference>
<comment type="caution">
    <text evidence="13">The sequence shown here is derived from an EMBL/GenBank/DDBJ whole genome shotgun (WGS) entry which is preliminary data.</text>
</comment>
<protein>
    <recommendedName>
        <fullName evidence="5 10">N-(5'-phosphoribosyl)anthranilate isomerase</fullName>
        <shortName evidence="10">PRAI</shortName>
        <ecNumber evidence="4 10">5.3.1.24</ecNumber>
    </recommendedName>
</protein>
<dbReference type="PANTHER" id="PTHR42894">
    <property type="entry name" value="N-(5'-PHOSPHORIBOSYL)ANTHRANILATE ISOMERASE"/>
    <property type="match status" value="1"/>
</dbReference>
<evidence type="ECO:0000256" key="9">
    <source>
        <dbReference type="ARBA" id="ARBA00023235"/>
    </source>
</evidence>
<keyword evidence="7 10" id="KW-0822">Tryptophan biosynthesis</keyword>
<dbReference type="FunFam" id="3.20.20.70:FF:000075">
    <property type="entry name" value="Tryptophan biosynthesis protein TRP1"/>
    <property type="match status" value="1"/>
</dbReference>
<dbReference type="GO" id="GO:0000162">
    <property type="term" value="P:L-tryptophan biosynthetic process"/>
    <property type="evidence" value="ECO:0007669"/>
    <property type="project" value="UniProtKB-UniRule"/>
</dbReference>
<dbReference type="EMBL" id="RBPH01000003">
    <property type="protein sequence ID" value="RMN86067.1"/>
    <property type="molecule type" value="Genomic_DNA"/>
</dbReference>
<dbReference type="UniPathway" id="UPA00035">
    <property type="reaction ID" value="UER00042"/>
</dbReference>
<evidence type="ECO:0000256" key="4">
    <source>
        <dbReference type="ARBA" id="ARBA00012572"/>
    </source>
</evidence>
<dbReference type="InterPro" id="IPR001240">
    <property type="entry name" value="PRAI_dom"/>
</dbReference>
<gene>
    <name evidence="10" type="primary">trpF</name>
    <name evidence="13" type="ORF">ALQ51_01820</name>
    <name evidence="12" type="ORF">ALQ53_01180</name>
</gene>
<keyword evidence="6 10" id="KW-0028">Amino-acid biosynthesis</keyword>
<reference evidence="14 15" key="1">
    <citation type="submission" date="2018-08" db="EMBL/GenBank/DDBJ databases">
        <title>Recombination of ecologically and evolutionarily significant loci maintains genetic cohesion in the Pseudomonas syringae species complex.</title>
        <authorList>
            <person name="Dillon M."/>
            <person name="Thakur S."/>
            <person name="Almeida R.N.D."/>
            <person name="Weir B.S."/>
            <person name="Guttman D.S."/>
        </authorList>
    </citation>
    <scope>NUCLEOTIDE SEQUENCE [LARGE SCALE GENOMIC DNA]</scope>
    <source>
        <strain evidence="12 14">ICMP 15201</strain>
        <strain evidence="13 15">ICMP 15203</strain>
    </source>
</reference>
<organism evidence="13 15">
    <name type="scientific">Pseudomonas cannabina</name>
    <dbReference type="NCBI Taxonomy" id="86840"/>
    <lineage>
        <taxon>Bacteria</taxon>
        <taxon>Pseudomonadati</taxon>
        <taxon>Pseudomonadota</taxon>
        <taxon>Gammaproteobacteria</taxon>
        <taxon>Pseudomonadales</taxon>
        <taxon>Pseudomonadaceae</taxon>
        <taxon>Pseudomonas</taxon>
    </lineage>
</organism>
<dbReference type="EC" id="5.3.1.24" evidence="4 10"/>
<dbReference type="GeneID" id="64464982"/>
<proteinExistence type="inferred from homology"/>
<dbReference type="InterPro" id="IPR011060">
    <property type="entry name" value="RibuloseP-bd_barrel"/>
</dbReference>
<dbReference type="InterPro" id="IPR013785">
    <property type="entry name" value="Aldolase_TIM"/>
</dbReference>
<evidence type="ECO:0000256" key="8">
    <source>
        <dbReference type="ARBA" id="ARBA00023141"/>
    </source>
</evidence>
<keyword evidence="8 10" id="KW-0057">Aromatic amino acid biosynthesis</keyword>
<dbReference type="RefSeq" id="WP_007253378.1">
    <property type="nucleotide sequence ID" value="NZ_CP178532.1"/>
</dbReference>
<dbReference type="NCBIfam" id="NF002298">
    <property type="entry name" value="PRK01222.1-4"/>
    <property type="match status" value="1"/>
</dbReference>
<dbReference type="Pfam" id="PF00697">
    <property type="entry name" value="PRAI"/>
    <property type="match status" value="1"/>
</dbReference>
<evidence type="ECO:0000256" key="6">
    <source>
        <dbReference type="ARBA" id="ARBA00022605"/>
    </source>
</evidence>
<name>A0A3M3RP75_PSECA</name>
<comment type="catalytic activity">
    <reaction evidence="1 10">
        <text>N-(5-phospho-beta-D-ribosyl)anthranilate = 1-(2-carboxyphenylamino)-1-deoxy-D-ribulose 5-phosphate</text>
        <dbReference type="Rhea" id="RHEA:21540"/>
        <dbReference type="ChEBI" id="CHEBI:18277"/>
        <dbReference type="ChEBI" id="CHEBI:58613"/>
        <dbReference type="EC" id="5.3.1.24"/>
    </reaction>
</comment>
<comment type="similarity">
    <text evidence="3 10">Belongs to the TrpF family.</text>
</comment>
<dbReference type="Proteomes" id="UP000270524">
    <property type="component" value="Unassembled WGS sequence"/>
</dbReference>
<evidence type="ECO:0000256" key="1">
    <source>
        <dbReference type="ARBA" id="ARBA00001164"/>
    </source>
</evidence>
<evidence type="ECO:0000256" key="3">
    <source>
        <dbReference type="ARBA" id="ARBA00007571"/>
    </source>
</evidence>
<evidence type="ECO:0000313" key="14">
    <source>
        <dbReference type="Proteomes" id="UP000269335"/>
    </source>
</evidence>
<dbReference type="Gene3D" id="3.20.20.70">
    <property type="entry name" value="Aldolase class I"/>
    <property type="match status" value="1"/>
</dbReference>
<evidence type="ECO:0000313" key="13">
    <source>
        <dbReference type="EMBL" id="RMN98239.1"/>
    </source>
</evidence>
<dbReference type="HAMAP" id="MF_00135">
    <property type="entry name" value="PRAI"/>
    <property type="match status" value="1"/>
</dbReference>
<evidence type="ECO:0000256" key="10">
    <source>
        <dbReference type="HAMAP-Rule" id="MF_00135"/>
    </source>
</evidence>
<evidence type="ECO:0000313" key="12">
    <source>
        <dbReference type="EMBL" id="RMN86067.1"/>
    </source>
</evidence>
<evidence type="ECO:0000256" key="2">
    <source>
        <dbReference type="ARBA" id="ARBA00004664"/>
    </source>
</evidence>
<evidence type="ECO:0000256" key="7">
    <source>
        <dbReference type="ARBA" id="ARBA00022822"/>
    </source>
</evidence>
<accession>A0A3M3RP75</accession>
<dbReference type="Proteomes" id="UP000269335">
    <property type="component" value="Unassembled WGS sequence"/>
</dbReference>
<keyword evidence="9 10" id="KW-0413">Isomerase</keyword>
<dbReference type="PANTHER" id="PTHR42894:SF1">
    <property type="entry name" value="N-(5'-PHOSPHORIBOSYL)ANTHRANILATE ISOMERASE"/>
    <property type="match status" value="1"/>
</dbReference>
<evidence type="ECO:0000313" key="15">
    <source>
        <dbReference type="Proteomes" id="UP000270524"/>
    </source>
</evidence>
<dbReference type="GO" id="GO:0004640">
    <property type="term" value="F:phosphoribosylanthranilate isomerase activity"/>
    <property type="evidence" value="ECO:0007669"/>
    <property type="project" value="UniProtKB-UniRule"/>
</dbReference>
<comment type="pathway">
    <text evidence="2 10">Amino-acid biosynthesis; L-tryptophan biosynthesis; L-tryptophan from chorismate: step 3/5.</text>
</comment>
<dbReference type="CDD" id="cd00405">
    <property type="entry name" value="PRAI"/>
    <property type="match status" value="1"/>
</dbReference>
<feature type="domain" description="N-(5'phosphoribosyl) anthranilate isomerase (PRAI)" evidence="11">
    <location>
        <begin position="7"/>
        <end position="200"/>
    </location>
</feature>
<dbReference type="SUPFAM" id="SSF51366">
    <property type="entry name" value="Ribulose-phoshate binding barrel"/>
    <property type="match status" value="1"/>
</dbReference>
<dbReference type="AlphaFoldDB" id="A0A3M3RP75"/>
<sequence length="206" mass="21886">MSAVRSKICGITRIEDALAAVEAGADAIGLVFYPKSPRAVTIQQARAIIAALPPFVTTVGLFVNASRCELNETLEAVALDLLQFHGDETPEECDGYHRPYIKALRVKAGDDIAQACRAYRNARGVLLDTYVEGVPGGTGETFDWALIPDDLDKPVILAGGLTSANVAQAIAQVRPYAVDVSGGVEKSKGIKDREKILAFMSAVQGV</sequence>
<evidence type="ECO:0000259" key="11">
    <source>
        <dbReference type="Pfam" id="PF00697"/>
    </source>
</evidence>
<dbReference type="NCBIfam" id="NF002299">
    <property type="entry name" value="PRK01222.1-6"/>
    <property type="match status" value="1"/>
</dbReference>
<evidence type="ECO:0000256" key="5">
    <source>
        <dbReference type="ARBA" id="ARBA00022272"/>
    </source>
</evidence>